<evidence type="ECO:0000256" key="2">
    <source>
        <dbReference type="SAM" id="MobiDB-lite"/>
    </source>
</evidence>
<name>A0A0B0DFV4_9MICC</name>
<dbReference type="InterPro" id="IPR052048">
    <property type="entry name" value="ST_Response_Regulator"/>
</dbReference>
<dbReference type="eggNOG" id="COG3707">
    <property type="taxonomic scope" value="Bacteria"/>
</dbReference>
<accession>A0A0B0DFV4</accession>
<feature type="region of interest" description="Disordered" evidence="2">
    <location>
        <begin position="1"/>
        <end position="59"/>
    </location>
</feature>
<evidence type="ECO:0000259" key="3">
    <source>
        <dbReference type="PROSITE" id="PS50110"/>
    </source>
</evidence>
<dbReference type="Gene3D" id="1.10.10.10">
    <property type="entry name" value="Winged helix-like DNA-binding domain superfamily/Winged helix DNA-binding domain"/>
    <property type="match status" value="1"/>
</dbReference>
<dbReference type="InterPro" id="IPR001789">
    <property type="entry name" value="Sig_transdc_resp-reg_receiver"/>
</dbReference>
<dbReference type="Pfam" id="PF00072">
    <property type="entry name" value="Response_reg"/>
    <property type="match status" value="1"/>
</dbReference>
<dbReference type="Gene3D" id="3.40.50.2300">
    <property type="match status" value="1"/>
</dbReference>
<proteinExistence type="predicted"/>
<dbReference type="SUPFAM" id="SSF52172">
    <property type="entry name" value="CheY-like"/>
    <property type="match status" value="1"/>
</dbReference>
<sequence length="244" mass="26519">MTDSSNTPEPTAPGAQRSGAADPDAAQPDTARAETTHVDAAPAQDHAARSEAQGSEAKTVVVAEDEALIRMDIVEMLEDAGYRVVAQAENGERAVALASEHRPDLVLMDVKMPVMDGITAAEQIAQDRIAPVVLLTAFSQRELVERAREAGAMAYVVKPFTVDDVVPAIEIAMSRFEEITALESEVADMKEQFATRKLVERAKSLLQTKMGLSEPEAFRWIQKTSMDRRLSMREVAEAIISQVA</sequence>
<dbReference type="GO" id="GO:0000160">
    <property type="term" value="P:phosphorelay signal transduction system"/>
    <property type="evidence" value="ECO:0007669"/>
    <property type="project" value="InterPro"/>
</dbReference>
<feature type="modified residue" description="4-aspartylphosphate" evidence="1">
    <location>
        <position position="109"/>
    </location>
</feature>
<feature type="domain" description="ANTAR" evidence="4">
    <location>
        <begin position="179"/>
        <end position="240"/>
    </location>
</feature>
<dbReference type="RefSeq" id="WP_035962094.1">
    <property type="nucleotide sequence ID" value="NZ_JROM01000016.1"/>
</dbReference>
<dbReference type="Pfam" id="PF03861">
    <property type="entry name" value="ANTAR"/>
    <property type="match status" value="1"/>
</dbReference>
<evidence type="ECO:0000313" key="5">
    <source>
        <dbReference type="EMBL" id="KHE75027.1"/>
    </source>
</evidence>
<evidence type="ECO:0000313" key="6">
    <source>
        <dbReference type="Proteomes" id="UP000030664"/>
    </source>
</evidence>
<dbReference type="EMBL" id="JROM01000016">
    <property type="protein sequence ID" value="KHE75027.1"/>
    <property type="molecule type" value="Genomic_DNA"/>
</dbReference>
<keyword evidence="1" id="KW-0597">Phosphoprotein</keyword>
<dbReference type="InterPro" id="IPR036388">
    <property type="entry name" value="WH-like_DNA-bd_sf"/>
</dbReference>
<dbReference type="SMART" id="SM01012">
    <property type="entry name" value="ANTAR"/>
    <property type="match status" value="1"/>
</dbReference>
<dbReference type="GO" id="GO:0003723">
    <property type="term" value="F:RNA binding"/>
    <property type="evidence" value="ECO:0007669"/>
    <property type="project" value="InterPro"/>
</dbReference>
<feature type="domain" description="Response regulatory" evidence="3">
    <location>
        <begin position="59"/>
        <end position="173"/>
    </location>
</feature>
<dbReference type="PROSITE" id="PS50110">
    <property type="entry name" value="RESPONSE_REGULATORY"/>
    <property type="match status" value="1"/>
</dbReference>
<organism evidence="5 6">
    <name type="scientific">Kocuria marina</name>
    <dbReference type="NCBI Taxonomy" id="223184"/>
    <lineage>
        <taxon>Bacteria</taxon>
        <taxon>Bacillati</taxon>
        <taxon>Actinomycetota</taxon>
        <taxon>Actinomycetes</taxon>
        <taxon>Micrococcales</taxon>
        <taxon>Micrococcaceae</taxon>
        <taxon>Kocuria</taxon>
    </lineage>
</organism>
<gene>
    <name evidence="5" type="ORF">AS25_04475</name>
</gene>
<dbReference type="PANTHER" id="PTHR43228">
    <property type="entry name" value="TWO-COMPONENT RESPONSE REGULATOR"/>
    <property type="match status" value="1"/>
</dbReference>
<dbReference type="AlphaFoldDB" id="A0A0B0DFV4"/>
<dbReference type="PROSITE" id="PS50921">
    <property type="entry name" value="ANTAR"/>
    <property type="match status" value="1"/>
</dbReference>
<dbReference type="STRING" id="223184.AS25_04475"/>
<dbReference type="PANTHER" id="PTHR43228:SF1">
    <property type="entry name" value="TWO-COMPONENT RESPONSE REGULATOR ARR22"/>
    <property type="match status" value="1"/>
</dbReference>
<dbReference type="InterPro" id="IPR011006">
    <property type="entry name" value="CheY-like_superfamily"/>
</dbReference>
<protein>
    <submittedName>
        <fullName evidence="5">Transcriptional regulator</fullName>
    </submittedName>
</protein>
<dbReference type="SMART" id="SM00448">
    <property type="entry name" value="REC"/>
    <property type="match status" value="1"/>
</dbReference>
<feature type="compositionally biased region" description="Low complexity" evidence="2">
    <location>
        <begin position="20"/>
        <end position="30"/>
    </location>
</feature>
<reference evidence="5 6" key="1">
    <citation type="submission" date="2014-09" db="EMBL/GenBank/DDBJ databases">
        <title>High-quality draft genome sequence of Kocuria marina SO9-6, an actinobacterium isolated from a copper mine.</title>
        <authorList>
            <person name="Castro D.B."/>
            <person name="Pereira L.B."/>
            <person name="Silva M.V."/>
            <person name="Silva B.P."/>
            <person name="Zanardi B.R."/>
            <person name="Carlos C."/>
            <person name="Belgini D.R."/>
            <person name="Limache E.G."/>
            <person name="Lacerda G.V."/>
            <person name="Nery M.B."/>
            <person name="Gomes M.B."/>
            <person name="Souza S."/>
            <person name="Silva T.M."/>
            <person name="Rodrigues V.D."/>
            <person name="Paulino L.C."/>
            <person name="Vicentini R."/>
            <person name="Ferraz L.F."/>
            <person name="Ottoboni L.M."/>
        </authorList>
    </citation>
    <scope>NUCLEOTIDE SEQUENCE [LARGE SCALE GENOMIC DNA]</scope>
    <source>
        <strain evidence="5 6">SO9-6</strain>
    </source>
</reference>
<comment type="caution">
    <text evidence="5">The sequence shown here is derived from an EMBL/GenBank/DDBJ whole genome shotgun (WGS) entry which is preliminary data.</text>
</comment>
<dbReference type="Proteomes" id="UP000030664">
    <property type="component" value="Unassembled WGS sequence"/>
</dbReference>
<evidence type="ECO:0000256" key="1">
    <source>
        <dbReference type="PROSITE-ProRule" id="PRU00169"/>
    </source>
</evidence>
<dbReference type="InterPro" id="IPR005561">
    <property type="entry name" value="ANTAR"/>
</dbReference>
<evidence type="ECO:0000259" key="4">
    <source>
        <dbReference type="PROSITE" id="PS50921"/>
    </source>
</evidence>
<dbReference type="FunFam" id="1.10.10.10:FF:000157">
    <property type="entry name" value="Response regulator receiver"/>
    <property type="match status" value="1"/>
</dbReference>